<dbReference type="GO" id="GO:0005525">
    <property type="term" value="F:GTP binding"/>
    <property type="evidence" value="ECO:0007669"/>
    <property type="project" value="UniProtKB-UniRule"/>
</dbReference>
<reference evidence="17 18" key="1">
    <citation type="submission" date="2018-12" db="EMBL/GenBank/DDBJ databases">
        <authorList>
            <person name="Yu L."/>
        </authorList>
    </citation>
    <scope>NUCLEOTIDE SEQUENCE [LARGE SCALE GENOMIC DNA]</scope>
    <source>
        <strain evidence="17 18">HAW-EB5</strain>
    </source>
</reference>
<evidence type="ECO:0000256" key="15">
    <source>
        <dbReference type="PIRSR" id="PIRSR006135-1"/>
    </source>
</evidence>
<comment type="catalytic activity">
    <reaction evidence="3">
        <text>adenosylcob(III)inamide + GTP = adenosylcob(III)inamide phosphate + GDP + H(+)</text>
        <dbReference type="Rhea" id="RHEA:15765"/>
        <dbReference type="ChEBI" id="CHEBI:2480"/>
        <dbReference type="ChEBI" id="CHEBI:15378"/>
        <dbReference type="ChEBI" id="CHEBI:37565"/>
        <dbReference type="ChEBI" id="CHEBI:58189"/>
        <dbReference type="ChEBI" id="CHEBI:58502"/>
        <dbReference type="EC" id="2.7.1.156"/>
    </reaction>
</comment>
<evidence type="ECO:0000256" key="8">
    <source>
        <dbReference type="ARBA" id="ARBA00022573"/>
    </source>
</evidence>
<dbReference type="OrthoDB" id="9788370at2"/>
<evidence type="ECO:0000256" key="10">
    <source>
        <dbReference type="ARBA" id="ARBA00022741"/>
    </source>
</evidence>
<comment type="similarity">
    <text evidence="7 14">Belongs to the CobU/CobP family.</text>
</comment>
<keyword evidence="9 14" id="KW-0808">Transferase</keyword>
<dbReference type="RefSeq" id="WP_126505121.1">
    <property type="nucleotide sequence ID" value="NZ_RXNV01000002.1"/>
</dbReference>
<dbReference type="Proteomes" id="UP000282060">
    <property type="component" value="Unassembled WGS sequence"/>
</dbReference>
<gene>
    <name evidence="17" type="ORF">EKG39_07560</name>
</gene>
<keyword evidence="12 14" id="KW-0067">ATP-binding</keyword>
<dbReference type="InterPro" id="IPR027417">
    <property type="entry name" value="P-loop_NTPase"/>
</dbReference>
<evidence type="ECO:0000256" key="3">
    <source>
        <dbReference type="ARBA" id="ARBA00001522"/>
    </source>
</evidence>
<feature type="binding site" evidence="16">
    <location>
        <position position="86"/>
    </location>
    <ligand>
        <name>GTP</name>
        <dbReference type="ChEBI" id="CHEBI:37565"/>
    </ligand>
</feature>
<evidence type="ECO:0000256" key="9">
    <source>
        <dbReference type="ARBA" id="ARBA00022679"/>
    </source>
</evidence>
<feature type="active site" description="GMP-histidine intermediate" evidence="15">
    <location>
        <position position="52"/>
    </location>
</feature>
<evidence type="ECO:0000256" key="12">
    <source>
        <dbReference type="ARBA" id="ARBA00022840"/>
    </source>
</evidence>
<evidence type="ECO:0000313" key="17">
    <source>
        <dbReference type="EMBL" id="RTR33568.1"/>
    </source>
</evidence>
<accession>A0A431WE10</accession>
<comment type="caution">
    <text evidence="17">The sequence shown here is derived from an EMBL/GenBank/DDBJ whole genome shotgun (WGS) entry which is preliminary data.</text>
</comment>
<keyword evidence="8 14" id="KW-0169">Cobalamin biosynthesis</keyword>
<dbReference type="InterPro" id="IPR003203">
    <property type="entry name" value="CobU/CobP"/>
</dbReference>
<dbReference type="Pfam" id="PF02283">
    <property type="entry name" value="CobU"/>
    <property type="match status" value="1"/>
</dbReference>
<dbReference type="PANTHER" id="PTHR34848:SF1">
    <property type="entry name" value="BIFUNCTIONAL ADENOSYLCOBALAMIN BIOSYNTHESIS PROTEIN COBU"/>
    <property type="match status" value="1"/>
</dbReference>
<feature type="binding site" evidence="16">
    <location>
        <begin position="53"/>
        <end position="56"/>
    </location>
    <ligand>
        <name>GTP</name>
        <dbReference type="ChEBI" id="CHEBI:37565"/>
    </ligand>
</feature>
<dbReference type="SUPFAM" id="SSF52540">
    <property type="entry name" value="P-loop containing nucleoside triphosphate hydrolases"/>
    <property type="match status" value="1"/>
</dbReference>
<evidence type="ECO:0000256" key="16">
    <source>
        <dbReference type="PIRSR" id="PIRSR006135-2"/>
    </source>
</evidence>
<keyword evidence="10 14" id="KW-0547">Nucleotide-binding</keyword>
<sequence length="176" mass="19292">MKQLIIGGARSGKSRLAQEYAAAWQAGTQGEVIVVATAEITDGSMAKRIAHHKSHRPQEWNLVETSLDLTQTLIDESRTDNLILVDCLTLWLSNIQLSDRSWRQEKQALLLALNTLPGEVIFIGNEVGQGVVPLGELSREFVDESGWLHQSLAKQVDKVTMAIAGLPLVIKSVEGI</sequence>
<dbReference type="EMBL" id="RXNV01000002">
    <property type="protein sequence ID" value="RTR33568.1"/>
    <property type="molecule type" value="Genomic_DNA"/>
</dbReference>
<evidence type="ECO:0000256" key="13">
    <source>
        <dbReference type="ARBA" id="ARBA00023134"/>
    </source>
</evidence>
<comment type="catalytic activity">
    <reaction evidence="2 14">
        <text>adenosylcob(III)inamide phosphate + GTP + H(+) = adenosylcob(III)inamide-GDP + diphosphate</text>
        <dbReference type="Rhea" id="RHEA:22712"/>
        <dbReference type="ChEBI" id="CHEBI:15378"/>
        <dbReference type="ChEBI" id="CHEBI:33019"/>
        <dbReference type="ChEBI" id="CHEBI:37565"/>
        <dbReference type="ChEBI" id="CHEBI:58502"/>
        <dbReference type="ChEBI" id="CHEBI:60487"/>
        <dbReference type="EC" id="2.7.7.62"/>
    </reaction>
</comment>
<comment type="pathway">
    <text evidence="5 14">Cofactor biosynthesis; adenosylcobalamin biosynthesis; adenosylcobalamin from cob(II)yrinate a,c-diamide: step 6/7.</text>
</comment>
<keyword evidence="11 14" id="KW-0418">Kinase</keyword>
<name>A0A431WE10_9GAMM</name>
<dbReference type="EC" id="2.7.1.156" evidence="14"/>
<dbReference type="Gene3D" id="3.40.50.300">
    <property type="entry name" value="P-loop containing nucleotide triphosphate hydrolases"/>
    <property type="match status" value="1"/>
</dbReference>
<evidence type="ECO:0000313" key="18">
    <source>
        <dbReference type="Proteomes" id="UP000282060"/>
    </source>
</evidence>
<evidence type="ECO:0000256" key="11">
    <source>
        <dbReference type="ARBA" id="ARBA00022777"/>
    </source>
</evidence>
<dbReference type="GO" id="GO:0009236">
    <property type="term" value="P:cobalamin biosynthetic process"/>
    <property type="evidence" value="ECO:0007669"/>
    <property type="project" value="UniProtKB-UniRule"/>
</dbReference>
<evidence type="ECO:0000256" key="6">
    <source>
        <dbReference type="ARBA" id="ARBA00005159"/>
    </source>
</evidence>
<dbReference type="PANTHER" id="PTHR34848">
    <property type="match status" value="1"/>
</dbReference>
<keyword evidence="13 14" id="KW-0342">GTP-binding</keyword>
<dbReference type="UniPathway" id="UPA00148">
    <property type="reaction ID" value="UER00236"/>
</dbReference>
<keyword evidence="18" id="KW-1185">Reference proteome</keyword>
<proteinExistence type="inferred from homology"/>
<evidence type="ECO:0000256" key="14">
    <source>
        <dbReference type="PIRNR" id="PIRNR006135"/>
    </source>
</evidence>
<dbReference type="PIRSF" id="PIRSF006135">
    <property type="entry name" value="CobU"/>
    <property type="match status" value="1"/>
</dbReference>
<evidence type="ECO:0000256" key="2">
    <source>
        <dbReference type="ARBA" id="ARBA00000711"/>
    </source>
</evidence>
<feature type="binding site" evidence="16">
    <location>
        <begin position="7"/>
        <end position="14"/>
    </location>
    <ligand>
        <name>GTP</name>
        <dbReference type="ChEBI" id="CHEBI:37565"/>
    </ligand>
</feature>
<dbReference type="EC" id="2.7.7.62" evidence="14"/>
<dbReference type="GO" id="GO:0005524">
    <property type="term" value="F:ATP binding"/>
    <property type="evidence" value="ECO:0007669"/>
    <property type="project" value="UniProtKB-UniRule"/>
</dbReference>
<organism evidence="17 18">
    <name type="scientific">Shewanella atlantica</name>
    <dbReference type="NCBI Taxonomy" id="271099"/>
    <lineage>
        <taxon>Bacteria</taxon>
        <taxon>Pseudomonadati</taxon>
        <taxon>Pseudomonadota</taxon>
        <taxon>Gammaproteobacteria</taxon>
        <taxon>Alteromonadales</taxon>
        <taxon>Shewanellaceae</taxon>
        <taxon>Shewanella</taxon>
    </lineage>
</organism>
<evidence type="ECO:0000256" key="7">
    <source>
        <dbReference type="ARBA" id="ARBA00007490"/>
    </source>
</evidence>
<evidence type="ECO:0000256" key="4">
    <source>
        <dbReference type="ARBA" id="ARBA00003889"/>
    </source>
</evidence>
<feature type="binding site" evidence="16">
    <location>
        <begin position="36"/>
        <end position="38"/>
    </location>
    <ligand>
        <name>GTP</name>
        <dbReference type="ChEBI" id="CHEBI:37565"/>
    </ligand>
</feature>
<comment type="pathway">
    <text evidence="6 14">Cofactor biosynthesis; adenosylcobalamin biosynthesis; adenosylcobalamin from cob(II)yrinate a,c-diamide: step 5/7.</text>
</comment>
<comment type="catalytic activity">
    <reaction evidence="1 14">
        <text>adenosylcob(III)inamide + ATP = adenosylcob(III)inamide phosphate + ADP + H(+)</text>
        <dbReference type="Rhea" id="RHEA:15769"/>
        <dbReference type="ChEBI" id="CHEBI:2480"/>
        <dbReference type="ChEBI" id="CHEBI:15378"/>
        <dbReference type="ChEBI" id="CHEBI:30616"/>
        <dbReference type="ChEBI" id="CHEBI:58502"/>
        <dbReference type="ChEBI" id="CHEBI:456216"/>
        <dbReference type="EC" id="2.7.1.156"/>
    </reaction>
</comment>
<dbReference type="CDD" id="cd00544">
    <property type="entry name" value="CobU"/>
    <property type="match status" value="1"/>
</dbReference>
<dbReference type="GO" id="GO:0043752">
    <property type="term" value="F:adenosylcobinamide kinase activity"/>
    <property type="evidence" value="ECO:0007669"/>
    <property type="project" value="UniProtKB-EC"/>
</dbReference>
<feature type="binding site" evidence="16">
    <location>
        <position position="64"/>
    </location>
    <ligand>
        <name>GTP</name>
        <dbReference type="ChEBI" id="CHEBI:37565"/>
    </ligand>
</feature>
<dbReference type="AlphaFoldDB" id="A0A431WE10"/>
<evidence type="ECO:0000256" key="1">
    <source>
        <dbReference type="ARBA" id="ARBA00000312"/>
    </source>
</evidence>
<comment type="function">
    <text evidence="4 14">Catalyzes ATP-dependent phosphorylation of adenosylcobinamide and addition of GMP to adenosylcobinamide phosphate.</text>
</comment>
<dbReference type="NCBIfam" id="NF004469">
    <property type="entry name" value="PRK05800.1"/>
    <property type="match status" value="1"/>
</dbReference>
<keyword evidence="17" id="KW-0548">Nucleotidyltransferase</keyword>
<dbReference type="GO" id="GO:0008820">
    <property type="term" value="F:cobinamide phosphate guanylyltransferase activity"/>
    <property type="evidence" value="ECO:0007669"/>
    <property type="project" value="UniProtKB-UniRule"/>
</dbReference>
<protein>
    <recommendedName>
        <fullName evidence="14">Bifunctional adenosylcobalamin biosynthesis protein</fullName>
        <ecNumber evidence="14">2.7.1.156</ecNumber>
        <ecNumber evidence="14">2.7.7.62</ecNumber>
    </recommendedName>
</protein>
<evidence type="ECO:0000256" key="5">
    <source>
        <dbReference type="ARBA" id="ARBA00004692"/>
    </source>
</evidence>